<dbReference type="KEGG" id="mcui:G8O30_09190"/>
<sequence length="128" mass="14203">MKQIVDLNSFADGAVAERFNIELQRVLENFADLNTDPKAKRRINLVVTLVGDDARDVLLANVEAKTTLASAKKLEAKIIMDLDDIGRITGKELKSGIKGQTRIDVDTGEIQEDNGNKIYSFRNVKEEA</sequence>
<reference evidence="1 2" key="1">
    <citation type="submission" date="2019-07" db="EMBL/GenBank/DDBJ databases">
        <title>Genome sequence of 2 isolates from Red Sea Mangroves.</title>
        <authorList>
            <person name="Sefrji F."/>
            <person name="Michoud G."/>
            <person name="Merlino G."/>
            <person name="Daffonchio D."/>
        </authorList>
    </citation>
    <scope>NUCLEOTIDE SEQUENCE [LARGE SCALE GENOMIC DNA]</scope>
    <source>
        <strain evidence="1 2">R1DC41</strain>
    </source>
</reference>
<evidence type="ECO:0000313" key="1">
    <source>
        <dbReference type="EMBL" id="QPC47128.1"/>
    </source>
</evidence>
<gene>
    <name evidence="1" type="ORF">G8O30_09190</name>
</gene>
<name>A0A7S8CC81_9BACI</name>
<evidence type="ECO:0000313" key="2">
    <source>
        <dbReference type="Proteomes" id="UP000593626"/>
    </source>
</evidence>
<dbReference type="AlphaFoldDB" id="A0A7S8CC81"/>
<dbReference type="EMBL" id="CP049742">
    <property type="protein sequence ID" value="QPC47128.1"/>
    <property type="molecule type" value="Genomic_DNA"/>
</dbReference>
<accession>A0A7S8CC81</accession>
<dbReference type="Proteomes" id="UP000593626">
    <property type="component" value="Chromosome"/>
</dbReference>
<protein>
    <submittedName>
        <fullName evidence="1">Replication terminator protein</fullName>
    </submittedName>
</protein>
<keyword evidence="2" id="KW-1185">Reference proteome</keyword>
<proteinExistence type="predicted"/>
<dbReference type="RefSeq" id="WP_239671796.1">
    <property type="nucleotide sequence ID" value="NZ_CP049742.1"/>
</dbReference>
<organism evidence="1 2">
    <name type="scientific">Mangrovibacillus cuniculi</name>
    <dbReference type="NCBI Taxonomy" id="2593652"/>
    <lineage>
        <taxon>Bacteria</taxon>
        <taxon>Bacillati</taxon>
        <taxon>Bacillota</taxon>
        <taxon>Bacilli</taxon>
        <taxon>Bacillales</taxon>
        <taxon>Bacillaceae</taxon>
        <taxon>Mangrovibacillus</taxon>
    </lineage>
</organism>